<sequence length="177" mass="20148">MSESPPTTASNSDDDSANSQPGKPRPLPPHYAPTLFAMLQHPESIDDNYALEPSRFTPSLYPFLALCEKHDLTPYDEVLFDRRLRGFLGRSERSDVGEFMVMLYHFPKWDGEPCDGSLETPEDVDSACIMRIMVYVNKAGFLCTHTIEDQWDTGIKWEYTEECYKKALEAVLRSSLA</sequence>
<keyword evidence="3" id="KW-1185">Reference proteome</keyword>
<dbReference type="Proteomes" id="UP000275078">
    <property type="component" value="Unassembled WGS sequence"/>
</dbReference>
<evidence type="ECO:0000313" key="3">
    <source>
        <dbReference type="Proteomes" id="UP000275078"/>
    </source>
</evidence>
<dbReference type="EMBL" id="ML119690">
    <property type="protein sequence ID" value="RPA80249.1"/>
    <property type="molecule type" value="Genomic_DNA"/>
</dbReference>
<reference evidence="2 3" key="1">
    <citation type="journal article" date="2018" name="Nat. Ecol. Evol.">
        <title>Pezizomycetes genomes reveal the molecular basis of ectomycorrhizal truffle lifestyle.</title>
        <authorList>
            <person name="Murat C."/>
            <person name="Payen T."/>
            <person name="Noel B."/>
            <person name="Kuo A."/>
            <person name="Morin E."/>
            <person name="Chen J."/>
            <person name="Kohler A."/>
            <person name="Krizsan K."/>
            <person name="Balestrini R."/>
            <person name="Da Silva C."/>
            <person name="Montanini B."/>
            <person name="Hainaut M."/>
            <person name="Levati E."/>
            <person name="Barry K.W."/>
            <person name="Belfiori B."/>
            <person name="Cichocki N."/>
            <person name="Clum A."/>
            <person name="Dockter R.B."/>
            <person name="Fauchery L."/>
            <person name="Guy J."/>
            <person name="Iotti M."/>
            <person name="Le Tacon F."/>
            <person name="Lindquist E.A."/>
            <person name="Lipzen A."/>
            <person name="Malagnac F."/>
            <person name="Mello A."/>
            <person name="Molinier V."/>
            <person name="Miyauchi S."/>
            <person name="Poulain J."/>
            <person name="Riccioni C."/>
            <person name="Rubini A."/>
            <person name="Sitrit Y."/>
            <person name="Splivallo R."/>
            <person name="Traeger S."/>
            <person name="Wang M."/>
            <person name="Zifcakova L."/>
            <person name="Wipf D."/>
            <person name="Zambonelli A."/>
            <person name="Paolocci F."/>
            <person name="Nowrousian M."/>
            <person name="Ottonello S."/>
            <person name="Baldrian P."/>
            <person name="Spatafora J.W."/>
            <person name="Henrissat B."/>
            <person name="Nagy L.G."/>
            <person name="Aury J.M."/>
            <person name="Wincker P."/>
            <person name="Grigoriev I.V."/>
            <person name="Bonfante P."/>
            <person name="Martin F.M."/>
        </authorList>
    </citation>
    <scope>NUCLEOTIDE SEQUENCE [LARGE SCALE GENOMIC DNA]</scope>
    <source>
        <strain evidence="2 3">RN42</strain>
    </source>
</reference>
<protein>
    <submittedName>
        <fullName evidence="2">Uncharacterized protein</fullName>
    </submittedName>
</protein>
<dbReference type="AlphaFoldDB" id="A0A3N4I2M6"/>
<feature type="compositionally biased region" description="Low complexity" evidence="1">
    <location>
        <begin position="1"/>
        <end position="11"/>
    </location>
</feature>
<feature type="region of interest" description="Disordered" evidence="1">
    <location>
        <begin position="1"/>
        <end position="31"/>
    </location>
</feature>
<evidence type="ECO:0000313" key="2">
    <source>
        <dbReference type="EMBL" id="RPA80249.1"/>
    </source>
</evidence>
<accession>A0A3N4I2M6</accession>
<name>A0A3N4I2M6_ASCIM</name>
<gene>
    <name evidence="2" type="ORF">BJ508DRAFT_347322</name>
</gene>
<evidence type="ECO:0000256" key="1">
    <source>
        <dbReference type="SAM" id="MobiDB-lite"/>
    </source>
</evidence>
<proteinExistence type="predicted"/>
<organism evidence="2 3">
    <name type="scientific">Ascobolus immersus RN42</name>
    <dbReference type="NCBI Taxonomy" id="1160509"/>
    <lineage>
        <taxon>Eukaryota</taxon>
        <taxon>Fungi</taxon>
        <taxon>Dikarya</taxon>
        <taxon>Ascomycota</taxon>
        <taxon>Pezizomycotina</taxon>
        <taxon>Pezizomycetes</taxon>
        <taxon>Pezizales</taxon>
        <taxon>Ascobolaceae</taxon>
        <taxon>Ascobolus</taxon>
    </lineage>
</organism>